<gene>
    <name evidence="2" type="ORF">VK792_05680</name>
</gene>
<feature type="signal peptide" evidence="1">
    <location>
        <begin position="1"/>
        <end position="20"/>
    </location>
</feature>
<comment type="caution">
    <text evidence="2">The sequence shown here is derived from an EMBL/GenBank/DDBJ whole genome shotgun (WGS) entry which is preliminary data.</text>
</comment>
<evidence type="ECO:0008006" key="4">
    <source>
        <dbReference type="Google" id="ProtNLM"/>
    </source>
</evidence>
<evidence type="ECO:0000256" key="1">
    <source>
        <dbReference type="SAM" id="SignalP"/>
    </source>
</evidence>
<dbReference type="EMBL" id="JAYLLH010000005">
    <property type="protein sequence ID" value="MEC3860767.1"/>
    <property type="molecule type" value="Genomic_DNA"/>
</dbReference>
<dbReference type="Proteomes" id="UP001348149">
    <property type="component" value="Unassembled WGS sequence"/>
</dbReference>
<accession>A0ABU6HE83</accession>
<reference evidence="2 3" key="1">
    <citation type="submission" date="2024-01" db="EMBL/GenBank/DDBJ databases">
        <title>Mesobacterium rodlantinim sp. nov., isolated from shallow sea hydrothermal systems off Kueishantao Island.</title>
        <authorList>
            <person name="Su Z."/>
            <person name="Tang K."/>
        </authorList>
    </citation>
    <scope>NUCLEOTIDE SEQUENCE [LARGE SCALE GENOMIC DNA]</scope>
    <source>
        <strain evidence="2 3">TK19101</strain>
    </source>
</reference>
<name>A0ABU6HE83_9RHOB</name>
<organism evidence="2 3">
    <name type="scientific">Mesobacterium hydrothermale</name>
    <dbReference type="NCBI Taxonomy" id="3111907"/>
    <lineage>
        <taxon>Bacteria</taxon>
        <taxon>Pseudomonadati</taxon>
        <taxon>Pseudomonadota</taxon>
        <taxon>Alphaproteobacteria</taxon>
        <taxon>Rhodobacterales</taxon>
        <taxon>Roseobacteraceae</taxon>
        <taxon>Mesobacterium</taxon>
    </lineage>
</organism>
<dbReference type="RefSeq" id="WP_326296390.1">
    <property type="nucleotide sequence ID" value="NZ_JAYLLH010000005.1"/>
</dbReference>
<keyword evidence="3" id="KW-1185">Reference proteome</keyword>
<keyword evidence="1" id="KW-0732">Signal</keyword>
<proteinExistence type="predicted"/>
<sequence length="78" mass="7685">MKKILATALIASLAASGAMAGGKNQVTPDAYVDNEDPFAVVPVSSSAPSPALALIPLLIIPALGGTSSKCTTTVGKTC</sequence>
<protein>
    <recommendedName>
        <fullName evidence="4">Secreted protein</fullName>
    </recommendedName>
</protein>
<evidence type="ECO:0000313" key="2">
    <source>
        <dbReference type="EMBL" id="MEC3860767.1"/>
    </source>
</evidence>
<feature type="chain" id="PRO_5046630306" description="Secreted protein" evidence="1">
    <location>
        <begin position="21"/>
        <end position="78"/>
    </location>
</feature>
<evidence type="ECO:0000313" key="3">
    <source>
        <dbReference type="Proteomes" id="UP001348149"/>
    </source>
</evidence>